<keyword evidence="2" id="KW-0808">Transferase</keyword>
<dbReference type="InterPro" id="IPR000653">
    <property type="entry name" value="DegT/StrS_aminotransferase"/>
</dbReference>
<comment type="similarity">
    <text evidence="1">Belongs to the DegT/DnrJ/EryC1 family.</text>
</comment>
<dbReference type="RefSeq" id="WP_420906586.1">
    <property type="nucleotide sequence ID" value="NZ_BAAFGK010000005.1"/>
</dbReference>
<dbReference type="Pfam" id="PF01041">
    <property type="entry name" value="DegT_DnrJ_EryC1"/>
    <property type="match status" value="1"/>
</dbReference>
<keyword evidence="1" id="KW-0663">Pyridoxal phosphate</keyword>
<dbReference type="PANTHER" id="PTHR30244:SF30">
    <property type="entry name" value="BLR5990 PROTEIN"/>
    <property type="match status" value="1"/>
</dbReference>
<dbReference type="EC" id="2.6.1.102" evidence="2"/>
<dbReference type="Proteomes" id="UP001628193">
    <property type="component" value="Unassembled WGS sequence"/>
</dbReference>
<keyword evidence="2" id="KW-0032">Aminotransferase</keyword>
<dbReference type="SUPFAM" id="SSF53383">
    <property type="entry name" value="PLP-dependent transferases"/>
    <property type="match status" value="1"/>
</dbReference>
<dbReference type="EMBL" id="BAAFGK010000005">
    <property type="protein sequence ID" value="GAB0058867.1"/>
    <property type="molecule type" value="Genomic_DNA"/>
</dbReference>
<proteinExistence type="inferred from homology"/>
<keyword evidence="3" id="KW-1185">Reference proteome</keyword>
<dbReference type="CDD" id="cd00616">
    <property type="entry name" value="AHBA_syn"/>
    <property type="match status" value="1"/>
</dbReference>
<dbReference type="InterPro" id="IPR015421">
    <property type="entry name" value="PyrdxlP-dep_Trfase_major"/>
</dbReference>
<accession>A0ABQ0CDB9</accession>
<dbReference type="GO" id="GO:0102933">
    <property type="term" value="F:GDP-4-dehydro-6-deoxy-D-mannose-4-aminotransferase activity"/>
    <property type="evidence" value="ECO:0007669"/>
    <property type="project" value="UniProtKB-EC"/>
</dbReference>
<dbReference type="Gene3D" id="3.40.640.10">
    <property type="entry name" value="Type I PLP-dependent aspartate aminotransferase-like (Major domain)"/>
    <property type="match status" value="1"/>
</dbReference>
<evidence type="ECO:0000313" key="2">
    <source>
        <dbReference type="EMBL" id="GAB0058867.1"/>
    </source>
</evidence>
<gene>
    <name evidence="2" type="primary">per</name>
    <name evidence="2" type="ORF">SIID45300_03225</name>
</gene>
<sequence length="388" mass="40855">MPHRIPLAEPDLTGNEARYLAECVESTFVSSVGPFVERFESMVAEASGATGAVAVSSGTCGLHAALTAVGVRAGDLVILPSLTFIASANAVAHCGATPWILDVDPLSWNLDPALVETCLATETTMHADGRVIHRESGRRVAAILPVHTLGLAAEMAPIVAAAKARGLPVIADAAAALGARQHGRPVGALGADLSVFSFNGNKTVTCGGGGAIVGDDPRLLALVRHLTTTARVGADYDHDRVGFNYRMTNLQAAVGCAQMERLERFVAAKRRIRAAYDAAFAALSDRVAPFPEPAGNAGACWFSGFVDRRADPDGVAGLRARLKAAGIDARPFWKPIHLQPPYREAPRTPQPVCEGLWWRVVTLPCATALPEADQQRVILAVRALLTDG</sequence>
<dbReference type="InterPro" id="IPR015424">
    <property type="entry name" value="PyrdxlP-dep_Trfase"/>
</dbReference>
<name>A0ABQ0CDB9_9PROT</name>
<comment type="caution">
    <text evidence="2">The sequence shown here is derived from an EMBL/GenBank/DDBJ whole genome shotgun (WGS) entry which is preliminary data.</text>
</comment>
<evidence type="ECO:0000256" key="1">
    <source>
        <dbReference type="RuleBase" id="RU004508"/>
    </source>
</evidence>
<protein>
    <submittedName>
        <fullName evidence="2">GDP-perosamine synthase</fullName>
        <ecNumber evidence="2">2.6.1.102</ecNumber>
    </submittedName>
</protein>
<dbReference type="PIRSF" id="PIRSF000390">
    <property type="entry name" value="PLP_StrS"/>
    <property type="match status" value="1"/>
</dbReference>
<reference evidence="2 3" key="2">
    <citation type="submission" date="2024-09" db="EMBL/GenBank/DDBJ databases">
        <title>Draft genome sequence of Candidatus Magnetaquicoccaceae bacterium FCR-1.</title>
        <authorList>
            <person name="Shimoshige H."/>
            <person name="Shimamura S."/>
            <person name="Taoka A."/>
            <person name="Kobayashi H."/>
            <person name="Maekawa T."/>
        </authorList>
    </citation>
    <scope>NUCLEOTIDE SEQUENCE [LARGE SCALE GENOMIC DNA]</scope>
    <source>
        <strain evidence="2 3">FCR-1</strain>
    </source>
</reference>
<reference evidence="2 3" key="1">
    <citation type="submission" date="2024-05" db="EMBL/GenBank/DDBJ databases">
        <authorList>
            <consortium name="Candidatus Magnetaquicoccaceae bacterium FCR-1 genome sequencing consortium"/>
            <person name="Shimoshige H."/>
            <person name="Shimamura S."/>
            <person name="Taoka A."/>
            <person name="Kobayashi H."/>
            <person name="Maekawa T."/>
        </authorList>
    </citation>
    <scope>NUCLEOTIDE SEQUENCE [LARGE SCALE GENOMIC DNA]</scope>
    <source>
        <strain evidence="2 3">FCR-1</strain>
    </source>
</reference>
<evidence type="ECO:0000313" key="3">
    <source>
        <dbReference type="Proteomes" id="UP001628193"/>
    </source>
</evidence>
<dbReference type="PANTHER" id="PTHR30244">
    <property type="entry name" value="TRANSAMINASE"/>
    <property type="match status" value="1"/>
</dbReference>
<organism evidence="2 3">
    <name type="scientific">Candidatus Magnetaquiglobus chichijimensis</name>
    <dbReference type="NCBI Taxonomy" id="3141448"/>
    <lineage>
        <taxon>Bacteria</taxon>
        <taxon>Pseudomonadati</taxon>
        <taxon>Pseudomonadota</taxon>
        <taxon>Magnetococcia</taxon>
        <taxon>Magnetococcales</taxon>
        <taxon>Candidatus Magnetaquicoccaceae</taxon>
        <taxon>Candidatus Magnetaquiglobus</taxon>
    </lineage>
</organism>